<evidence type="ECO:0000256" key="4">
    <source>
        <dbReference type="RuleBase" id="RU000509"/>
    </source>
</evidence>
<dbReference type="PANTHER" id="PTHR31352:SF37">
    <property type="entry name" value="INACTIVE BETA-AMYLASE 4, CHLOROPLASTIC"/>
    <property type="match status" value="1"/>
</dbReference>
<dbReference type="InterPro" id="IPR017853">
    <property type="entry name" value="GH"/>
</dbReference>
<comment type="similarity">
    <text evidence="1 4">Belongs to the glycosyl hydrolase 14 family.</text>
</comment>
<dbReference type="InterPro" id="IPR001554">
    <property type="entry name" value="Glyco_hydro_14"/>
</dbReference>
<name>A0A5A7T3C5_CUCMM</name>
<dbReference type="EC" id="3.2.1.2" evidence="4"/>
<sequence>MVVRVGIEVVECVCVIKLDGLKYQCFLLNLFNEVSLRLNGYGVQGLTFTLKFKFVGSIIQVLLCGLSTPFQVQVKTKSIGLGPFGELRYPSYPFADGRWMFPEIVEFHCYDKYMELSLNK</sequence>
<dbReference type="PANTHER" id="PTHR31352">
    <property type="entry name" value="BETA-AMYLASE 1, CHLOROPLASTIC"/>
    <property type="match status" value="1"/>
</dbReference>
<evidence type="ECO:0000256" key="3">
    <source>
        <dbReference type="ARBA" id="ARBA00023326"/>
    </source>
</evidence>
<evidence type="ECO:0000313" key="5">
    <source>
        <dbReference type="EMBL" id="KAA0036576.1"/>
    </source>
</evidence>
<reference evidence="5 6" key="1">
    <citation type="submission" date="2019-08" db="EMBL/GenBank/DDBJ databases">
        <title>Draft genome sequences of two oriental melons (Cucumis melo L. var makuwa).</title>
        <authorList>
            <person name="Kwon S.-Y."/>
        </authorList>
    </citation>
    <scope>NUCLEOTIDE SEQUENCE [LARGE SCALE GENOMIC DNA]</scope>
    <source>
        <strain evidence="6">cv. SW 3</strain>
        <tissue evidence="5">Leaf</tissue>
    </source>
</reference>
<keyword evidence="4" id="KW-0378">Hydrolase</keyword>
<evidence type="ECO:0000256" key="2">
    <source>
        <dbReference type="ARBA" id="ARBA00023277"/>
    </source>
</evidence>
<keyword evidence="4" id="KW-0326">Glycosidase</keyword>
<accession>A0A5A7T3C5</accession>
<dbReference type="OrthoDB" id="1717900at2759"/>
<gene>
    <name evidence="5" type="ORF">E6C27_scaffold191G00870</name>
</gene>
<keyword evidence="3 4" id="KW-0624">Polysaccharide degradation</keyword>
<organism evidence="5 6">
    <name type="scientific">Cucumis melo var. makuwa</name>
    <name type="common">Oriental melon</name>
    <dbReference type="NCBI Taxonomy" id="1194695"/>
    <lineage>
        <taxon>Eukaryota</taxon>
        <taxon>Viridiplantae</taxon>
        <taxon>Streptophyta</taxon>
        <taxon>Embryophyta</taxon>
        <taxon>Tracheophyta</taxon>
        <taxon>Spermatophyta</taxon>
        <taxon>Magnoliopsida</taxon>
        <taxon>eudicotyledons</taxon>
        <taxon>Gunneridae</taxon>
        <taxon>Pentapetalae</taxon>
        <taxon>rosids</taxon>
        <taxon>fabids</taxon>
        <taxon>Cucurbitales</taxon>
        <taxon>Cucurbitaceae</taxon>
        <taxon>Benincaseae</taxon>
        <taxon>Cucumis</taxon>
    </lineage>
</organism>
<dbReference type="Pfam" id="PF01373">
    <property type="entry name" value="Glyco_hydro_14"/>
    <property type="match status" value="1"/>
</dbReference>
<protein>
    <recommendedName>
        <fullName evidence="4">Beta-amylase</fullName>
        <ecNumber evidence="4">3.2.1.2</ecNumber>
    </recommendedName>
</protein>
<dbReference type="GO" id="GO:0016161">
    <property type="term" value="F:beta-amylase activity"/>
    <property type="evidence" value="ECO:0007669"/>
    <property type="project" value="UniProtKB-EC"/>
</dbReference>
<comment type="caution">
    <text evidence="5">The sequence shown here is derived from an EMBL/GenBank/DDBJ whole genome shotgun (WGS) entry which is preliminary data.</text>
</comment>
<evidence type="ECO:0000313" key="6">
    <source>
        <dbReference type="Proteomes" id="UP000321393"/>
    </source>
</evidence>
<evidence type="ECO:0000256" key="1">
    <source>
        <dbReference type="ARBA" id="ARBA00005652"/>
    </source>
</evidence>
<comment type="catalytic activity">
    <reaction evidence="4">
        <text>Hydrolysis of (1-&gt;4)-alpha-D-glucosidic linkages in polysaccharides so as to remove successive maltose units from the non-reducing ends of the chains.</text>
        <dbReference type="EC" id="3.2.1.2"/>
    </reaction>
</comment>
<dbReference type="SUPFAM" id="SSF51445">
    <property type="entry name" value="(Trans)glycosidases"/>
    <property type="match status" value="1"/>
</dbReference>
<dbReference type="GO" id="GO:0000272">
    <property type="term" value="P:polysaccharide catabolic process"/>
    <property type="evidence" value="ECO:0007669"/>
    <property type="project" value="UniProtKB-KW"/>
</dbReference>
<keyword evidence="2 4" id="KW-0119">Carbohydrate metabolism</keyword>
<dbReference type="Proteomes" id="UP000321393">
    <property type="component" value="Unassembled WGS sequence"/>
</dbReference>
<proteinExistence type="inferred from homology"/>
<dbReference type="STRING" id="1194695.A0A5A7T3C5"/>
<dbReference type="EMBL" id="SSTE01019582">
    <property type="protein sequence ID" value="KAA0036576.1"/>
    <property type="molecule type" value="Genomic_DNA"/>
</dbReference>
<dbReference type="Gene3D" id="3.20.20.80">
    <property type="entry name" value="Glycosidases"/>
    <property type="match status" value="1"/>
</dbReference>
<dbReference type="AlphaFoldDB" id="A0A5A7T3C5"/>